<proteinExistence type="predicted"/>
<comment type="caution">
    <text evidence="2">The sequence shown here is derived from an EMBL/GenBank/DDBJ whole genome shotgun (WGS) entry which is preliminary data.</text>
</comment>
<dbReference type="EMBL" id="JARKIE010000001">
    <property type="protein sequence ID" value="KAJ7710724.1"/>
    <property type="molecule type" value="Genomic_DNA"/>
</dbReference>
<evidence type="ECO:0000256" key="1">
    <source>
        <dbReference type="SAM" id="MobiDB-lite"/>
    </source>
</evidence>
<dbReference type="AlphaFoldDB" id="A0AAD7H2M5"/>
<keyword evidence="3" id="KW-1185">Reference proteome</keyword>
<reference evidence="2" key="1">
    <citation type="submission" date="2023-03" db="EMBL/GenBank/DDBJ databases">
        <title>Massive genome expansion in bonnet fungi (Mycena s.s.) driven by repeated elements and novel gene families across ecological guilds.</title>
        <authorList>
            <consortium name="Lawrence Berkeley National Laboratory"/>
            <person name="Harder C.B."/>
            <person name="Miyauchi S."/>
            <person name="Viragh M."/>
            <person name="Kuo A."/>
            <person name="Thoen E."/>
            <person name="Andreopoulos B."/>
            <person name="Lu D."/>
            <person name="Skrede I."/>
            <person name="Drula E."/>
            <person name="Henrissat B."/>
            <person name="Morin E."/>
            <person name="Kohler A."/>
            <person name="Barry K."/>
            <person name="LaButti K."/>
            <person name="Morin E."/>
            <person name="Salamov A."/>
            <person name="Lipzen A."/>
            <person name="Mereny Z."/>
            <person name="Hegedus B."/>
            <person name="Baldrian P."/>
            <person name="Stursova M."/>
            <person name="Weitz H."/>
            <person name="Taylor A."/>
            <person name="Grigoriev I.V."/>
            <person name="Nagy L.G."/>
            <person name="Martin F."/>
            <person name="Kauserud H."/>
        </authorList>
    </citation>
    <scope>NUCLEOTIDE SEQUENCE</scope>
    <source>
        <strain evidence="2">CBHHK067</strain>
    </source>
</reference>
<dbReference type="Proteomes" id="UP001221757">
    <property type="component" value="Unassembled WGS sequence"/>
</dbReference>
<organism evidence="2 3">
    <name type="scientific">Mycena rosella</name>
    <name type="common">Pink bonnet</name>
    <name type="synonym">Agaricus rosellus</name>
    <dbReference type="NCBI Taxonomy" id="1033263"/>
    <lineage>
        <taxon>Eukaryota</taxon>
        <taxon>Fungi</taxon>
        <taxon>Dikarya</taxon>
        <taxon>Basidiomycota</taxon>
        <taxon>Agaricomycotina</taxon>
        <taxon>Agaricomycetes</taxon>
        <taxon>Agaricomycetidae</taxon>
        <taxon>Agaricales</taxon>
        <taxon>Marasmiineae</taxon>
        <taxon>Mycenaceae</taxon>
        <taxon>Mycena</taxon>
    </lineage>
</organism>
<sequence>MLVLHQNLIELHIFLYDHVARKQIHNPRQSSRPITGYTTLASAPFLERFTRGIMSRIWVIWSNHSNLLGGLKINRKSGKLSREGFPDGVERNVEDGTKILFEEGTVEIAATGVDAPMDKEALYTLATNLTVHSDRTSRAKQHRRRKAQRHRKKLQREQNGSKVARAAMDYRIRPHHCAMVRLDGDFSEDPRRPCLAVSNTSDRPRMIHKGEVLGNLVTPEKFFDYPRLEEELEDFEKRTGVMRTIMNGRMTTAKTTSDDARNFDSTVKDMPVYLRTNERGGVPPDLTDIHIRDEKG</sequence>
<evidence type="ECO:0000313" key="2">
    <source>
        <dbReference type="EMBL" id="KAJ7710724.1"/>
    </source>
</evidence>
<protein>
    <submittedName>
        <fullName evidence="2">Uncharacterized protein</fullName>
    </submittedName>
</protein>
<evidence type="ECO:0000313" key="3">
    <source>
        <dbReference type="Proteomes" id="UP001221757"/>
    </source>
</evidence>
<accession>A0AAD7H2M5</accession>
<feature type="compositionally biased region" description="Basic residues" evidence="1">
    <location>
        <begin position="138"/>
        <end position="154"/>
    </location>
</feature>
<gene>
    <name evidence="2" type="ORF">B0H17DRAFT_1123839</name>
</gene>
<feature type="region of interest" description="Disordered" evidence="1">
    <location>
        <begin position="133"/>
        <end position="162"/>
    </location>
</feature>
<name>A0AAD7H2M5_MYCRO</name>